<dbReference type="EMBL" id="CAUJNA010003232">
    <property type="protein sequence ID" value="CAJ1396457.1"/>
    <property type="molecule type" value="Genomic_DNA"/>
</dbReference>
<evidence type="ECO:0000256" key="3">
    <source>
        <dbReference type="ARBA" id="ARBA00022833"/>
    </source>
</evidence>
<dbReference type="Gene3D" id="3.30.40.10">
    <property type="entry name" value="Zinc/RING finger domain, C3HC4 (zinc finger)"/>
    <property type="match status" value="1"/>
</dbReference>
<dbReference type="InterPro" id="IPR013083">
    <property type="entry name" value="Znf_RING/FYVE/PHD"/>
</dbReference>
<evidence type="ECO:0000313" key="7">
    <source>
        <dbReference type="Proteomes" id="UP001178507"/>
    </source>
</evidence>
<dbReference type="GO" id="GO:0061630">
    <property type="term" value="F:ubiquitin protein ligase activity"/>
    <property type="evidence" value="ECO:0007669"/>
    <property type="project" value="TreeGrafter"/>
</dbReference>
<evidence type="ECO:0000256" key="4">
    <source>
        <dbReference type="PROSITE-ProRule" id="PRU00175"/>
    </source>
</evidence>
<reference evidence="6" key="1">
    <citation type="submission" date="2023-08" db="EMBL/GenBank/DDBJ databases">
        <authorList>
            <person name="Chen Y."/>
            <person name="Shah S."/>
            <person name="Dougan E. K."/>
            <person name="Thang M."/>
            <person name="Chan C."/>
        </authorList>
    </citation>
    <scope>NUCLEOTIDE SEQUENCE</scope>
</reference>
<evidence type="ECO:0000259" key="5">
    <source>
        <dbReference type="PROSITE" id="PS50089"/>
    </source>
</evidence>
<accession>A0AA36N6W2</accession>
<dbReference type="SUPFAM" id="SSF57850">
    <property type="entry name" value="RING/U-box"/>
    <property type="match status" value="1"/>
</dbReference>
<evidence type="ECO:0000256" key="1">
    <source>
        <dbReference type="ARBA" id="ARBA00022723"/>
    </source>
</evidence>
<dbReference type="GO" id="GO:0016567">
    <property type="term" value="P:protein ubiquitination"/>
    <property type="evidence" value="ECO:0007669"/>
    <property type="project" value="TreeGrafter"/>
</dbReference>
<feature type="domain" description="RING-type" evidence="5">
    <location>
        <begin position="248"/>
        <end position="298"/>
    </location>
</feature>
<evidence type="ECO:0000313" key="6">
    <source>
        <dbReference type="EMBL" id="CAJ1396457.1"/>
    </source>
</evidence>
<keyword evidence="2 4" id="KW-0863">Zinc-finger</keyword>
<keyword evidence="1" id="KW-0479">Metal-binding</keyword>
<keyword evidence="3" id="KW-0862">Zinc</keyword>
<organism evidence="6 7">
    <name type="scientific">Effrenium voratum</name>
    <dbReference type="NCBI Taxonomy" id="2562239"/>
    <lineage>
        <taxon>Eukaryota</taxon>
        <taxon>Sar</taxon>
        <taxon>Alveolata</taxon>
        <taxon>Dinophyceae</taxon>
        <taxon>Suessiales</taxon>
        <taxon>Symbiodiniaceae</taxon>
        <taxon>Effrenium</taxon>
    </lineage>
</organism>
<dbReference type="PANTHER" id="PTHR45969:SF69">
    <property type="entry name" value="FINGER DOMAIN PROTEIN, PUTATIVE (AFU_ORTHOLOGUE AFUA_3G12190)-RELATED"/>
    <property type="match status" value="1"/>
</dbReference>
<proteinExistence type="predicted"/>
<sequence length="432" mass="47206">MKGATTEEEVQLDEAGYGHVTAHGSHGQVVSFLRRLAAQNHQELSQEKLEELARQHMKIPKSLEELRADLAAASSADDDAKAFVFVEPSEAMAAQALRTGGGVSGAAASSSGLAAEVLVDGSALCAENVQGDASNTLQIVAPPWGLQSYLLRSRMFQLVILHRGDPQRGLVISSSTDRSRLQALAEEILRQLGPAVASLGEAHTYQALQTQPDLLRRLMVSPQAVAEELHLPSAPSEEVHPEEEHGDCPICFDALAPGEAAMRCCGAGGQHHYFHARCLQSWVHSCRNGREATCPVCRGRLQMNGQRLQEFLNGSDSAGLSQDDRTFLESVSDGLRGKNRWSNMNRLERVAYAGGVMAAAGWGFMLGFAEERNRRGQSLSRALVLDVLPREHQMAQGIGYLVGLLARALRHSWQEQDRERRRNERSDRRPPS</sequence>
<dbReference type="GO" id="GO:0008270">
    <property type="term" value="F:zinc ion binding"/>
    <property type="evidence" value="ECO:0007669"/>
    <property type="project" value="UniProtKB-KW"/>
</dbReference>
<evidence type="ECO:0000256" key="2">
    <source>
        <dbReference type="ARBA" id="ARBA00022771"/>
    </source>
</evidence>
<dbReference type="Proteomes" id="UP001178507">
    <property type="component" value="Unassembled WGS sequence"/>
</dbReference>
<name>A0AA36N6W2_9DINO</name>
<comment type="caution">
    <text evidence="6">The sequence shown here is derived from an EMBL/GenBank/DDBJ whole genome shotgun (WGS) entry which is preliminary data.</text>
</comment>
<dbReference type="Pfam" id="PF13639">
    <property type="entry name" value="zf-RING_2"/>
    <property type="match status" value="1"/>
</dbReference>
<dbReference type="PROSITE" id="PS50089">
    <property type="entry name" value="ZF_RING_2"/>
    <property type="match status" value="1"/>
</dbReference>
<gene>
    <name evidence="6" type="ORF">EVOR1521_LOCUS20687</name>
</gene>
<dbReference type="PANTHER" id="PTHR45969">
    <property type="entry name" value="RING ZINC FINGER PROTEIN-RELATED"/>
    <property type="match status" value="1"/>
</dbReference>
<dbReference type="CDD" id="cd16448">
    <property type="entry name" value="RING-H2"/>
    <property type="match status" value="1"/>
</dbReference>
<dbReference type="InterPro" id="IPR001841">
    <property type="entry name" value="Znf_RING"/>
</dbReference>
<dbReference type="AlphaFoldDB" id="A0AA36N6W2"/>
<protein>
    <recommendedName>
        <fullName evidence="5">RING-type domain-containing protein</fullName>
    </recommendedName>
</protein>
<keyword evidence="7" id="KW-1185">Reference proteome</keyword>